<feature type="compositionally biased region" description="Low complexity" evidence="1">
    <location>
        <begin position="23"/>
        <end position="34"/>
    </location>
</feature>
<dbReference type="AlphaFoldDB" id="A0AAD5V5I0"/>
<evidence type="ECO:0000313" key="2">
    <source>
        <dbReference type="EMBL" id="KAJ3486558.1"/>
    </source>
</evidence>
<dbReference type="Proteomes" id="UP001212997">
    <property type="component" value="Unassembled WGS sequence"/>
</dbReference>
<organism evidence="2 3">
    <name type="scientific">Meripilus lineatus</name>
    <dbReference type="NCBI Taxonomy" id="2056292"/>
    <lineage>
        <taxon>Eukaryota</taxon>
        <taxon>Fungi</taxon>
        <taxon>Dikarya</taxon>
        <taxon>Basidiomycota</taxon>
        <taxon>Agaricomycotina</taxon>
        <taxon>Agaricomycetes</taxon>
        <taxon>Polyporales</taxon>
        <taxon>Meripilaceae</taxon>
        <taxon>Meripilus</taxon>
    </lineage>
</organism>
<accession>A0AAD5V5I0</accession>
<feature type="region of interest" description="Disordered" evidence="1">
    <location>
        <begin position="1"/>
        <end position="34"/>
    </location>
</feature>
<sequence length="228" mass="25874">MLSLPNNIQPQENERGFHANGHSSSSPSADNSNADNSRIAMVTRMLTYLTRANHDQTSLETETNVREAIDYVFNYENMAGYAEELRQFRARSGLETSSAIDSAWLPAQPELRPLTQAERDLIHNGWQRWRDGYSVDYIEEYVVFLSVLFVTQYANPHLPPGKGDQSSMSTDLCSFPINLLLQKVIAMADNRRDMHMKTVAELDFHDHPLDTFINHVLAKLLASSMLTL</sequence>
<reference evidence="2" key="1">
    <citation type="submission" date="2022-07" db="EMBL/GenBank/DDBJ databases">
        <title>Genome Sequence of Physisporinus lineatus.</title>
        <authorList>
            <person name="Buettner E."/>
        </authorList>
    </citation>
    <scope>NUCLEOTIDE SEQUENCE</scope>
    <source>
        <strain evidence="2">VT162</strain>
    </source>
</reference>
<name>A0AAD5V5I0_9APHY</name>
<feature type="compositionally biased region" description="Polar residues" evidence="1">
    <location>
        <begin position="1"/>
        <end position="11"/>
    </location>
</feature>
<keyword evidence="3" id="KW-1185">Reference proteome</keyword>
<protein>
    <submittedName>
        <fullName evidence="2">Uncharacterized protein</fullName>
    </submittedName>
</protein>
<evidence type="ECO:0000256" key="1">
    <source>
        <dbReference type="SAM" id="MobiDB-lite"/>
    </source>
</evidence>
<proteinExistence type="predicted"/>
<dbReference type="EMBL" id="JANAWD010000117">
    <property type="protein sequence ID" value="KAJ3486558.1"/>
    <property type="molecule type" value="Genomic_DNA"/>
</dbReference>
<evidence type="ECO:0000313" key="3">
    <source>
        <dbReference type="Proteomes" id="UP001212997"/>
    </source>
</evidence>
<comment type="caution">
    <text evidence="2">The sequence shown here is derived from an EMBL/GenBank/DDBJ whole genome shotgun (WGS) entry which is preliminary data.</text>
</comment>
<gene>
    <name evidence="2" type="ORF">NLI96_g4144</name>
</gene>